<comment type="caution">
    <text evidence="2">The sequence shown here is derived from an EMBL/GenBank/DDBJ whole genome shotgun (WGS) entry which is preliminary data.</text>
</comment>
<accession>A0A4Y2LTM8</accession>
<feature type="compositionally biased region" description="Basic and acidic residues" evidence="1">
    <location>
        <begin position="50"/>
        <end position="64"/>
    </location>
</feature>
<keyword evidence="3" id="KW-1185">Reference proteome</keyword>
<protein>
    <submittedName>
        <fullName evidence="2">Uncharacterized protein</fullName>
    </submittedName>
</protein>
<proteinExistence type="predicted"/>
<name>A0A4Y2LTM8_ARAVE</name>
<sequence length="98" mass="11361">MLRKTFLDERLCSSDQEDFHTSTLKGLKTEAYPTLKRKRGIQEQSPKFSGESKPEKKENRSTLTCYEKRGKPGYIQRSQSVLAYVHPEEQFNSITLCT</sequence>
<dbReference type="EMBL" id="BGPR01006311">
    <property type="protein sequence ID" value="GBN17892.1"/>
    <property type="molecule type" value="Genomic_DNA"/>
</dbReference>
<dbReference type="Proteomes" id="UP000499080">
    <property type="component" value="Unassembled WGS sequence"/>
</dbReference>
<evidence type="ECO:0000313" key="2">
    <source>
        <dbReference type="EMBL" id="GBN17892.1"/>
    </source>
</evidence>
<evidence type="ECO:0000313" key="3">
    <source>
        <dbReference type="Proteomes" id="UP000499080"/>
    </source>
</evidence>
<feature type="region of interest" description="Disordered" evidence="1">
    <location>
        <begin position="35"/>
        <end position="64"/>
    </location>
</feature>
<evidence type="ECO:0000256" key="1">
    <source>
        <dbReference type="SAM" id="MobiDB-lite"/>
    </source>
</evidence>
<organism evidence="2 3">
    <name type="scientific">Araneus ventricosus</name>
    <name type="common">Orbweaver spider</name>
    <name type="synonym">Epeira ventricosa</name>
    <dbReference type="NCBI Taxonomy" id="182803"/>
    <lineage>
        <taxon>Eukaryota</taxon>
        <taxon>Metazoa</taxon>
        <taxon>Ecdysozoa</taxon>
        <taxon>Arthropoda</taxon>
        <taxon>Chelicerata</taxon>
        <taxon>Arachnida</taxon>
        <taxon>Araneae</taxon>
        <taxon>Araneomorphae</taxon>
        <taxon>Entelegynae</taxon>
        <taxon>Araneoidea</taxon>
        <taxon>Araneidae</taxon>
        <taxon>Araneus</taxon>
    </lineage>
</organism>
<gene>
    <name evidence="2" type="ORF">AVEN_245352_1</name>
</gene>
<reference evidence="2 3" key="1">
    <citation type="journal article" date="2019" name="Sci. Rep.">
        <title>Orb-weaving spider Araneus ventricosus genome elucidates the spidroin gene catalogue.</title>
        <authorList>
            <person name="Kono N."/>
            <person name="Nakamura H."/>
            <person name="Ohtoshi R."/>
            <person name="Moran D.A.P."/>
            <person name="Shinohara A."/>
            <person name="Yoshida Y."/>
            <person name="Fujiwara M."/>
            <person name="Mori M."/>
            <person name="Tomita M."/>
            <person name="Arakawa K."/>
        </authorList>
    </citation>
    <scope>NUCLEOTIDE SEQUENCE [LARGE SCALE GENOMIC DNA]</scope>
</reference>
<dbReference type="AlphaFoldDB" id="A0A4Y2LTM8"/>